<reference evidence="2" key="1">
    <citation type="submission" date="2023-07" db="EMBL/GenBank/DDBJ databases">
        <title>30 novel species of actinomycetes from the DSMZ collection.</title>
        <authorList>
            <person name="Nouioui I."/>
        </authorList>
    </citation>
    <scope>NUCLEOTIDE SEQUENCE [LARGE SCALE GENOMIC DNA]</scope>
    <source>
        <strain evidence="2">DSM 44938</strain>
    </source>
</reference>
<proteinExistence type="predicted"/>
<dbReference type="EMBL" id="JAVREL010000012">
    <property type="protein sequence ID" value="MDT0345107.1"/>
    <property type="molecule type" value="Genomic_DNA"/>
</dbReference>
<dbReference type="Pfam" id="PF07081">
    <property type="entry name" value="DUF1349"/>
    <property type="match status" value="1"/>
</dbReference>
<dbReference type="PANTHER" id="PTHR35332">
    <property type="entry name" value="REGULATION OF ENOLASE PROTEIN 1"/>
    <property type="match status" value="1"/>
</dbReference>
<dbReference type="InterPro" id="IPR009784">
    <property type="entry name" value="DUF1349"/>
</dbReference>
<evidence type="ECO:0000313" key="2">
    <source>
        <dbReference type="Proteomes" id="UP001183246"/>
    </source>
</evidence>
<dbReference type="Proteomes" id="UP001183246">
    <property type="component" value="Unassembled WGS sequence"/>
</dbReference>
<organism evidence="1 2">
    <name type="scientific">Streptomyces litchfieldiae</name>
    <dbReference type="NCBI Taxonomy" id="3075543"/>
    <lineage>
        <taxon>Bacteria</taxon>
        <taxon>Bacillati</taxon>
        <taxon>Actinomycetota</taxon>
        <taxon>Actinomycetes</taxon>
        <taxon>Kitasatosporales</taxon>
        <taxon>Streptomycetaceae</taxon>
        <taxon>Streptomyces</taxon>
    </lineage>
</organism>
<dbReference type="Gene3D" id="2.60.120.200">
    <property type="match status" value="1"/>
</dbReference>
<name>A0ABU2MTZ7_9ACTN</name>
<dbReference type="RefSeq" id="WP_311706232.1">
    <property type="nucleotide sequence ID" value="NZ_JAVREL010000012.1"/>
</dbReference>
<keyword evidence="2" id="KW-1185">Reference proteome</keyword>
<dbReference type="PANTHER" id="PTHR35332:SF2">
    <property type="entry name" value="REGULATION OF ENOLASE PROTEIN 1"/>
    <property type="match status" value="1"/>
</dbReference>
<comment type="caution">
    <text evidence="1">The sequence shown here is derived from an EMBL/GenBank/DDBJ whole genome shotgun (WGS) entry which is preliminary data.</text>
</comment>
<gene>
    <name evidence="1" type="ORF">RM590_21240</name>
</gene>
<dbReference type="PIRSF" id="PIRSF022704">
    <property type="entry name" value="UCP022704"/>
    <property type="match status" value="1"/>
</dbReference>
<protein>
    <submittedName>
        <fullName evidence="1">DUF1349 domain-containing protein</fullName>
    </submittedName>
</protein>
<dbReference type="SUPFAM" id="SSF49899">
    <property type="entry name" value="Concanavalin A-like lectins/glucanases"/>
    <property type="match status" value="1"/>
</dbReference>
<dbReference type="InterPro" id="IPR013320">
    <property type="entry name" value="ConA-like_dom_sf"/>
</dbReference>
<sequence length="192" mass="21425">MTFEGMSWLNEPPKWAVEDGTEVLTAVTGSETDFWRETFYGFIRDDGHFFSREVVGDFTAQVTLGGAYETLYDQSGLMVRADERTWLKAGVEYTDGVAHLSAVLTRGHSDWSVIQLPDFSGEVTVRVTRHGDALRVQYQRGDGGWQLLRLGYLPMPDACQVGVMCCSPQRAGFAARFSGFGVTEPISRELHE</sequence>
<accession>A0ABU2MTZ7</accession>
<evidence type="ECO:0000313" key="1">
    <source>
        <dbReference type="EMBL" id="MDT0345107.1"/>
    </source>
</evidence>
<dbReference type="InterPro" id="IPR015987">
    <property type="entry name" value="UCP022704"/>
</dbReference>